<dbReference type="OrthoDB" id="5954793at2759"/>
<dbReference type="GO" id="GO:0016433">
    <property type="term" value="F:rRNA (adenine) methyltransferase activity"/>
    <property type="evidence" value="ECO:0007669"/>
    <property type="project" value="UniProtKB-UniRule"/>
</dbReference>
<organism evidence="6 7">
    <name type="scientific">Didymella heteroderae</name>
    <dbReference type="NCBI Taxonomy" id="1769908"/>
    <lineage>
        <taxon>Eukaryota</taxon>
        <taxon>Fungi</taxon>
        <taxon>Dikarya</taxon>
        <taxon>Ascomycota</taxon>
        <taxon>Pezizomycotina</taxon>
        <taxon>Dothideomycetes</taxon>
        <taxon>Pleosporomycetidae</taxon>
        <taxon>Pleosporales</taxon>
        <taxon>Pleosporineae</taxon>
        <taxon>Didymellaceae</taxon>
        <taxon>Didymella</taxon>
    </lineage>
</organism>
<keyword evidence="2 4" id="KW-0808">Transferase</keyword>
<feature type="binding site" evidence="4">
    <location>
        <position position="122"/>
    </location>
    <ligand>
        <name>S-adenosyl-L-methionine</name>
        <dbReference type="ChEBI" id="CHEBI:59789"/>
    </ligand>
</feature>
<evidence type="ECO:0000313" key="7">
    <source>
        <dbReference type="Proteomes" id="UP000758155"/>
    </source>
</evidence>
<evidence type="ECO:0000256" key="1">
    <source>
        <dbReference type="ARBA" id="ARBA00022603"/>
    </source>
</evidence>
<dbReference type="EC" id="2.1.1.-" evidence="4"/>
<proteinExistence type="inferred from homology"/>
<gene>
    <name evidence="6" type="ORF">E8E12_009235</name>
</gene>
<sequence>MAVKKRQKALASGRPPVSKPKERMTAQRSRTIIRTHHRLHKQLAAAQKVGDLRKAQELEAEIEKNGGIALYQAASKQGQASDRGGDSSKLLVEWLVELGVLNRKARGKSRTEIAPLRCLEVGALSTANGISKFSSLIEMTRIDLNSQGTGIDKQDFMKRPLPKHDQDRFDILSLSLVLNYVPDAPGRGEMLKRIPEFLRTTATTSRDSLPLLFFVLPLPCIDNSRYIDESRLLQIMGSIGFALTKKKLTAKLCYYLLQWIGPVKSTRFEKKQIRSGPGMNNFAIAVEPLPIERPAAQNAPKSSLGEFAYPHLEVRGERFNDDARSTSP</sequence>
<comment type="caution">
    <text evidence="6">The sequence shown here is derived from an EMBL/GenBank/DDBJ whole genome shotgun (WGS) entry which is preliminary data.</text>
</comment>
<accession>A0A9P4WV43</accession>
<feature type="binding site" evidence="4">
    <location>
        <position position="143"/>
    </location>
    <ligand>
        <name>S-adenosyl-L-methionine</name>
        <dbReference type="ChEBI" id="CHEBI:59789"/>
    </ligand>
</feature>
<dbReference type="GO" id="GO:0005730">
    <property type="term" value="C:nucleolus"/>
    <property type="evidence" value="ECO:0007669"/>
    <property type="project" value="UniProtKB-SubCell"/>
</dbReference>
<dbReference type="PANTHER" id="PTHR21008">
    <property type="entry name" value="S-ADENOSYLMETHIONINE SENSOR UPSTREAM OF MTORC1-RELATED"/>
    <property type="match status" value="1"/>
</dbReference>
<keyword evidence="3 4" id="KW-0949">S-adenosyl-L-methionine</keyword>
<evidence type="ECO:0000256" key="4">
    <source>
        <dbReference type="HAMAP-Rule" id="MF_03044"/>
    </source>
</evidence>
<dbReference type="HAMAP" id="MF_03044">
    <property type="entry name" value="BMT2"/>
    <property type="match status" value="1"/>
</dbReference>
<dbReference type="EMBL" id="SWKV01000017">
    <property type="protein sequence ID" value="KAF3042194.1"/>
    <property type="molecule type" value="Genomic_DNA"/>
</dbReference>
<dbReference type="AlphaFoldDB" id="A0A9P4WV43"/>
<dbReference type="Proteomes" id="UP000758155">
    <property type="component" value="Unassembled WGS sequence"/>
</dbReference>
<keyword evidence="4" id="KW-0539">Nucleus</keyword>
<comment type="subcellular location">
    <subcellularLocation>
        <location evidence="4">Nucleus</location>
        <location evidence="4">Nucleolus</location>
    </subcellularLocation>
</comment>
<evidence type="ECO:0000313" key="6">
    <source>
        <dbReference type="EMBL" id="KAF3042194.1"/>
    </source>
</evidence>
<evidence type="ECO:0000256" key="3">
    <source>
        <dbReference type="ARBA" id="ARBA00022691"/>
    </source>
</evidence>
<reference evidence="6" key="1">
    <citation type="submission" date="2019-04" db="EMBL/GenBank/DDBJ databases">
        <title>Sequencing of skin fungus with MAO and IRED activity.</title>
        <authorList>
            <person name="Marsaioli A.J."/>
            <person name="Bonatto J.M.C."/>
            <person name="Reis Junior O."/>
        </authorList>
    </citation>
    <scope>NUCLEOTIDE SEQUENCE</scope>
    <source>
        <strain evidence="6">28M1</strain>
    </source>
</reference>
<dbReference type="InterPro" id="IPR021867">
    <property type="entry name" value="Bmt2/SAMTOR"/>
</dbReference>
<comment type="similarity">
    <text evidence="4">Belongs to the BMT2 family.</text>
</comment>
<feature type="region of interest" description="Disordered" evidence="5">
    <location>
        <begin position="1"/>
        <end position="28"/>
    </location>
</feature>
<comment type="function">
    <text evidence="4">S-adenosyl-L-methionine-dependent methyltransferase that specifically methylates the N(1) position of an adenine present in helix 65 in 25S rRNA.</text>
</comment>
<dbReference type="Pfam" id="PF11968">
    <property type="entry name" value="Bmt2"/>
    <property type="match status" value="1"/>
</dbReference>
<evidence type="ECO:0000256" key="2">
    <source>
        <dbReference type="ARBA" id="ARBA00022679"/>
    </source>
</evidence>
<dbReference type="PANTHER" id="PTHR21008:SF1">
    <property type="entry name" value="25S RRNA (ADENINE(2142)-N(1))-METHYLTRANSFERASE"/>
    <property type="match status" value="1"/>
</dbReference>
<evidence type="ECO:0000256" key="5">
    <source>
        <dbReference type="SAM" id="MobiDB-lite"/>
    </source>
</evidence>
<keyword evidence="7" id="KW-1185">Reference proteome</keyword>
<name>A0A9P4WV43_9PLEO</name>
<keyword evidence="1 4" id="KW-0489">Methyltransferase</keyword>
<protein>
    <recommendedName>
        <fullName evidence="4">25S rRNA adenine-N(1) methyltransferase</fullName>
        <ecNumber evidence="4">2.1.1.-</ecNumber>
    </recommendedName>
</protein>